<comment type="caution">
    <text evidence="1">The sequence shown here is derived from an EMBL/GenBank/DDBJ whole genome shotgun (WGS) entry which is preliminary data.</text>
</comment>
<proteinExistence type="predicted"/>
<protein>
    <submittedName>
        <fullName evidence="1">Uncharacterized protein</fullName>
    </submittedName>
</protein>
<keyword evidence="2" id="KW-1185">Reference proteome</keyword>
<dbReference type="AlphaFoldDB" id="A0A8X6KI23"/>
<evidence type="ECO:0000313" key="1">
    <source>
        <dbReference type="EMBL" id="GFS50505.1"/>
    </source>
</evidence>
<name>A0A8X6KI23_9ARAC</name>
<reference evidence="1" key="1">
    <citation type="submission" date="2020-08" db="EMBL/GenBank/DDBJ databases">
        <title>Multicomponent nature underlies the extraordinary mechanical properties of spider dragline silk.</title>
        <authorList>
            <person name="Kono N."/>
            <person name="Nakamura H."/>
            <person name="Mori M."/>
            <person name="Yoshida Y."/>
            <person name="Ohtoshi R."/>
            <person name="Malay A.D."/>
            <person name="Moran D.A.P."/>
            <person name="Tomita M."/>
            <person name="Numata K."/>
            <person name="Arakawa K."/>
        </authorList>
    </citation>
    <scope>NUCLEOTIDE SEQUENCE</scope>
</reference>
<dbReference type="EMBL" id="BMAV01026453">
    <property type="protein sequence ID" value="GFS50505.1"/>
    <property type="molecule type" value="Genomic_DNA"/>
</dbReference>
<accession>A0A8X6KI23</accession>
<gene>
    <name evidence="1" type="ORF">TNIN_223571</name>
</gene>
<evidence type="ECO:0000313" key="2">
    <source>
        <dbReference type="Proteomes" id="UP000886998"/>
    </source>
</evidence>
<organism evidence="1 2">
    <name type="scientific">Trichonephila inaurata madagascariensis</name>
    <dbReference type="NCBI Taxonomy" id="2747483"/>
    <lineage>
        <taxon>Eukaryota</taxon>
        <taxon>Metazoa</taxon>
        <taxon>Ecdysozoa</taxon>
        <taxon>Arthropoda</taxon>
        <taxon>Chelicerata</taxon>
        <taxon>Arachnida</taxon>
        <taxon>Araneae</taxon>
        <taxon>Araneomorphae</taxon>
        <taxon>Entelegynae</taxon>
        <taxon>Araneoidea</taxon>
        <taxon>Nephilidae</taxon>
        <taxon>Trichonephila</taxon>
        <taxon>Trichonephila inaurata</taxon>
    </lineage>
</organism>
<dbReference type="Proteomes" id="UP000886998">
    <property type="component" value="Unassembled WGS sequence"/>
</dbReference>
<sequence>MRSSYWLTFRSSPGTLAVWSFDLVEDSDVWIIHSSAPALDHSGVSSCLCLDSGWASGTFLLWTGLVPPWACISPLDDLD</sequence>